<comment type="subcellular location">
    <subcellularLocation>
        <location evidence="1 12">Cell membrane</location>
        <topology evidence="1 12">Multi-pass membrane protein</topology>
    </subcellularLocation>
</comment>
<dbReference type="PRINTS" id="PR00701">
    <property type="entry name" value="60KDINNERMP"/>
</dbReference>
<evidence type="ECO:0000256" key="3">
    <source>
        <dbReference type="ARBA" id="ARBA00022475"/>
    </source>
</evidence>
<evidence type="ECO:0000256" key="1">
    <source>
        <dbReference type="ARBA" id="ARBA00004651"/>
    </source>
</evidence>
<dbReference type="Proteomes" id="UP000509327">
    <property type="component" value="Chromosome"/>
</dbReference>
<keyword evidence="3 12" id="KW-1003">Cell membrane</keyword>
<feature type="transmembrane region" description="Helical" evidence="12">
    <location>
        <begin position="69"/>
        <end position="89"/>
    </location>
</feature>
<reference evidence="15 17" key="1">
    <citation type="submission" date="2018-06" db="EMBL/GenBank/DDBJ databases">
        <title>Genomic Encyclopedia of Type Strains, Phase III (KMG-III): the genomes of soil and plant-associated and newly described type strains.</title>
        <authorList>
            <person name="Whitman W."/>
        </authorList>
    </citation>
    <scope>NUCLEOTIDE SEQUENCE [LARGE SCALE GENOMIC DNA]</scope>
    <source>
        <strain evidence="15 17">CECT 7022</strain>
    </source>
</reference>
<evidence type="ECO:0000256" key="12">
    <source>
        <dbReference type="HAMAP-Rule" id="MF_01811"/>
    </source>
</evidence>
<protein>
    <recommendedName>
        <fullName evidence="12">Membrane protein insertase YidC</fullName>
    </recommendedName>
    <alternativeName>
        <fullName evidence="12">Foldase YidC</fullName>
    </alternativeName>
    <alternativeName>
        <fullName evidence="12">Membrane integrase YidC</fullName>
    </alternativeName>
    <alternativeName>
        <fullName evidence="12">Membrane protein YidC</fullName>
    </alternativeName>
</protein>
<reference evidence="16 18" key="2">
    <citation type="submission" date="2020-06" db="EMBL/GenBank/DDBJ databases">
        <title>Complete genome of Paenibacillus barcinonensis KACC11450.</title>
        <authorList>
            <person name="Kim M."/>
            <person name="Park Y.-J."/>
            <person name="Shin J.-H."/>
        </authorList>
    </citation>
    <scope>NUCLEOTIDE SEQUENCE [LARGE SCALE GENOMIC DNA]</scope>
    <source>
        <strain evidence="16 18">KACC11450</strain>
    </source>
</reference>
<feature type="transmembrane region" description="Helical" evidence="12">
    <location>
        <begin position="134"/>
        <end position="156"/>
    </location>
</feature>
<feature type="transmembrane region" description="Helical" evidence="12">
    <location>
        <begin position="176"/>
        <end position="195"/>
    </location>
</feature>
<feature type="domain" description="Membrane insertase YidC/Oxa/ALB C-terminal" evidence="14">
    <location>
        <begin position="69"/>
        <end position="249"/>
    </location>
</feature>
<evidence type="ECO:0000256" key="4">
    <source>
        <dbReference type="ARBA" id="ARBA00022692"/>
    </source>
</evidence>
<accession>A0A2V4VQB2</accession>
<dbReference type="HAMAP" id="MF_01811">
    <property type="entry name" value="YidC_type2"/>
    <property type="match status" value="1"/>
</dbReference>
<evidence type="ECO:0000313" key="17">
    <source>
        <dbReference type="Proteomes" id="UP000247790"/>
    </source>
</evidence>
<comment type="similarity">
    <text evidence="12">Belongs to the OXA1/ALB3/YidC family. Type 2 subfamily.</text>
</comment>
<evidence type="ECO:0000256" key="13">
    <source>
        <dbReference type="SAM" id="MobiDB-lite"/>
    </source>
</evidence>
<gene>
    <name evidence="12 16" type="primary">yidC</name>
    <name evidence="15" type="ORF">DFQ00_10716</name>
    <name evidence="16" type="ORF">HUB98_17060</name>
</gene>
<dbReference type="InterPro" id="IPR028055">
    <property type="entry name" value="YidC/Oxa/ALB_C"/>
</dbReference>
<dbReference type="PANTHER" id="PTHR12428:SF65">
    <property type="entry name" value="CYTOCHROME C OXIDASE ASSEMBLY PROTEIN COX18, MITOCHONDRIAL"/>
    <property type="match status" value="1"/>
</dbReference>
<dbReference type="AlphaFoldDB" id="A0A2V4VQB2"/>
<proteinExistence type="inferred from homology"/>
<evidence type="ECO:0000313" key="18">
    <source>
        <dbReference type="Proteomes" id="UP000509327"/>
    </source>
</evidence>
<dbReference type="InterPro" id="IPR047196">
    <property type="entry name" value="YidC_ALB_C"/>
</dbReference>
<keyword evidence="4 12" id="KW-0812">Transmembrane</keyword>
<dbReference type="EMBL" id="QJSW01000007">
    <property type="protein sequence ID" value="PYE48724.1"/>
    <property type="molecule type" value="Genomic_DNA"/>
</dbReference>
<sequence>MSRLKTSKGKWILLIAVIAMVTVLAGCTPQGSGVTTEDLKNSGSFWQSNVVYWFSLALDTFANWFNGEYGLAVLVMVLIVRTLILPLTLKQVRSSKAMQAIQPQLKEIQTKYKDTPEKVQQETMKLFQENKVNPMAGCLPLLIQMPIYIALYNSIYGNSSLRTHDFLWLQLGEADHLFILPVLAAITTFIQTWMMMRMNPTQQVGPMQFMLWVYPILIFVMSYQFPSALPLYWFYSNIYTIVQNYFLYRNNDKVVAEVNVKQSSSSKNGAKRKNGGRATVSGKGSKGAKKSK</sequence>
<feature type="region of interest" description="Disordered" evidence="13">
    <location>
        <begin position="261"/>
        <end position="292"/>
    </location>
</feature>
<keyword evidence="6 12" id="KW-0653">Protein transport</keyword>
<evidence type="ECO:0000256" key="2">
    <source>
        <dbReference type="ARBA" id="ARBA00022448"/>
    </source>
</evidence>
<feature type="transmembrane region" description="Helical" evidence="12">
    <location>
        <begin position="207"/>
        <end position="225"/>
    </location>
</feature>
<keyword evidence="9" id="KW-0564">Palmitate</keyword>
<evidence type="ECO:0000313" key="16">
    <source>
        <dbReference type="EMBL" id="QKS57842.1"/>
    </source>
</evidence>
<comment type="function">
    <text evidence="12">Required for the insertion and/or proper folding and/or complex formation of integral membrane proteins into the membrane. Involved in integration of membrane proteins that insert both dependently and independently of the Sec translocase complex, as well as at least some lipoproteins.</text>
</comment>
<evidence type="ECO:0000256" key="9">
    <source>
        <dbReference type="ARBA" id="ARBA00023139"/>
    </source>
</evidence>
<evidence type="ECO:0000256" key="10">
    <source>
        <dbReference type="ARBA" id="ARBA00023186"/>
    </source>
</evidence>
<dbReference type="OrthoDB" id="9780552at2"/>
<dbReference type="InterPro" id="IPR001708">
    <property type="entry name" value="YidC/ALB3/OXA1/COX18"/>
</dbReference>
<dbReference type="Pfam" id="PF02096">
    <property type="entry name" value="60KD_IMP"/>
    <property type="match status" value="1"/>
</dbReference>
<dbReference type="PROSITE" id="PS51257">
    <property type="entry name" value="PROKAR_LIPOPROTEIN"/>
    <property type="match status" value="1"/>
</dbReference>
<keyword evidence="8 12" id="KW-0472">Membrane</keyword>
<dbReference type="NCBIfam" id="TIGR03592">
    <property type="entry name" value="yidC_oxa1_cterm"/>
    <property type="match status" value="1"/>
</dbReference>
<keyword evidence="11 12" id="KW-0449">Lipoprotein</keyword>
<keyword evidence="2 12" id="KW-0813">Transport</keyword>
<evidence type="ECO:0000256" key="11">
    <source>
        <dbReference type="ARBA" id="ARBA00023288"/>
    </source>
</evidence>
<keyword evidence="5 12" id="KW-0732">Signal</keyword>
<evidence type="ECO:0000256" key="7">
    <source>
        <dbReference type="ARBA" id="ARBA00022989"/>
    </source>
</evidence>
<name>A0A2V4VQB2_PAEBA</name>
<dbReference type="PANTHER" id="PTHR12428">
    <property type="entry name" value="OXA1"/>
    <property type="match status" value="1"/>
</dbReference>
<dbReference type="InterPro" id="IPR023060">
    <property type="entry name" value="YidC/YidC1/YidC2_Firmicutes"/>
</dbReference>
<evidence type="ECO:0000256" key="6">
    <source>
        <dbReference type="ARBA" id="ARBA00022927"/>
    </source>
</evidence>
<evidence type="ECO:0000256" key="5">
    <source>
        <dbReference type="ARBA" id="ARBA00022729"/>
    </source>
</evidence>
<keyword evidence="10 12" id="KW-0143">Chaperone</keyword>
<organism evidence="15 17">
    <name type="scientific">Paenibacillus barcinonensis</name>
    <dbReference type="NCBI Taxonomy" id="198119"/>
    <lineage>
        <taxon>Bacteria</taxon>
        <taxon>Bacillati</taxon>
        <taxon>Bacillota</taxon>
        <taxon>Bacilli</taxon>
        <taxon>Bacillales</taxon>
        <taxon>Paenibacillaceae</taxon>
        <taxon>Paenibacillus</taxon>
    </lineage>
</organism>
<dbReference type="GO" id="GO:0015031">
    <property type="term" value="P:protein transport"/>
    <property type="evidence" value="ECO:0007669"/>
    <property type="project" value="UniProtKB-KW"/>
</dbReference>
<dbReference type="RefSeq" id="WP_110896904.1">
    <property type="nucleotide sequence ID" value="NZ_CP054614.1"/>
</dbReference>
<evidence type="ECO:0000256" key="8">
    <source>
        <dbReference type="ARBA" id="ARBA00023136"/>
    </source>
</evidence>
<dbReference type="GO" id="GO:0051205">
    <property type="term" value="P:protein insertion into membrane"/>
    <property type="evidence" value="ECO:0007669"/>
    <property type="project" value="TreeGrafter"/>
</dbReference>
<feature type="transmembrane region" description="Helical" evidence="12">
    <location>
        <begin position="231"/>
        <end position="248"/>
    </location>
</feature>
<evidence type="ECO:0000259" key="14">
    <source>
        <dbReference type="Pfam" id="PF02096"/>
    </source>
</evidence>
<keyword evidence="7 12" id="KW-1133">Transmembrane helix</keyword>
<keyword evidence="18" id="KW-1185">Reference proteome</keyword>
<dbReference type="GO" id="GO:0032977">
    <property type="term" value="F:membrane insertase activity"/>
    <property type="evidence" value="ECO:0007669"/>
    <property type="project" value="InterPro"/>
</dbReference>
<dbReference type="GO" id="GO:0005886">
    <property type="term" value="C:plasma membrane"/>
    <property type="evidence" value="ECO:0007669"/>
    <property type="project" value="UniProtKB-SubCell"/>
</dbReference>
<dbReference type="CDD" id="cd20070">
    <property type="entry name" value="5TM_YidC_Alb3"/>
    <property type="match status" value="1"/>
</dbReference>
<dbReference type="Proteomes" id="UP000247790">
    <property type="component" value="Unassembled WGS sequence"/>
</dbReference>
<dbReference type="EMBL" id="CP054614">
    <property type="protein sequence ID" value="QKS57842.1"/>
    <property type="molecule type" value="Genomic_DNA"/>
</dbReference>
<evidence type="ECO:0000313" key="15">
    <source>
        <dbReference type="EMBL" id="PYE48724.1"/>
    </source>
</evidence>